<comment type="caution">
    <text evidence="1">The sequence shown here is derived from an EMBL/GenBank/DDBJ whole genome shotgun (WGS) entry which is preliminary data.</text>
</comment>
<dbReference type="EMBL" id="JADGMQ010000003">
    <property type="protein sequence ID" value="MBI1620353.1"/>
    <property type="molecule type" value="Genomic_DNA"/>
</dbReference>
<dbReference type="Pfam" id="PF16510">
    <property type="entry name" value="P22_portal"/>
    <property type="match status" value="1"/>
</dbReference>
<dbReference type="Proteomes" id="UP000601789">
    <property type="component" value="Unassembled WGS sequence"/>
</dbReference>
<dbReference type="InterPro" id="IPR032427">
    <property type="entry name" value="P22_portal"/>
</dbReference>
<evidence type="ECO:0008006" key="3">
    <source>
        <dbReference type="Google" id="ProtNLM"/>
    </source>
</evidence>
<reference evidence="1 2" key="1">
    <citation type="submission" date="2020-10" db="EMBL/GenBank/DDBJ databases">
        <title>Aquamicrobium zhengzhouensis sp. nov., a exopolysaccharide producing bacterium isolated from farmland soil.</title>
        <authorList>
            <person name="Wang X."/>
        </authorList>
    </citation>
    <scope>NUCLEOTIDE SEQUENCE [LARGE SCALE GENOMIC DNA]</scope>
    <source>
        <strain evidence="2">cd-1</strain>
    </source>
</reference>
<evidence type="ECO:0000313" key="1">
    <source>
        <dbReference type="EMBL" id="MBI1620353.1"/>
    </source>
</evidence>
<dbReference type="RefSeq" id="WP_198475630.1">
    <property type="nucleotide sequence ID" value="NZ_JADGMQ010000003.1"/>
</dbReference>
<name>A0ABS0SAN8_9HYPH</name>
<evidence type="ECO:0000313" key="2">
    <source>
        <dbReference type="Proteomes" id="UP000601789"/>
    </source>
</evidence>
<protein>
    <recommendedName>
        <fullName evidence="3">Phage P22-like portal protein</fullName>
    </recommendedName>
</protein>
<organism evidence="1 2">
    <name type="scientific">Aquamicrobium zhengzhouense</name>
    <dbReference type="NCBI Taxonomy" id="2781738"/>
    <lineage>
        <taxon>Bacteria</taxon>
        <taxon>Pseudomonadati</taxon>
        <taxon>Pseudomonadota</taxon>
        <taxon>Alphaproteobacteria</taxon>
        <taxon>Hyphomicrobiales</taxon>
        <taxon>Phyllobacteriaceae</taxon>
        <taxon>Aquamicrobium</taxon>
    </lineage>
</organism>
<accession>A0ABS0SAN8</accession>
<sequence length="728" mass="81653">MSDDLLKEAQDAFDAAREAENENRVAALDDLRFARLGKQWPEEIKQQRDFDQRPMLTINRLPTFIRQVVNEARQMKPTIKVHPADSEADVETAEIINGLIRNIEYTSNADVAYDTATESAVTMGWGYFTVDIDYAYDDTFDLDILIKRVANPFSIYGDPNSTEADSSDWNTAFETEWLATDDFKRLFPGADEIDWECDEQSSEWFSRERVLIAKYWRRTQEAKKILQLSDGRVMDASSFDEAAPFLMVENISVVGEREVMAHKVKRYLLNGKEVLKEEEWPGKYIPIIPVYGDEVNEEGKRHFLSLIRSSKDAQRMYNYWRSAATELVALAPKVPFIGPKGAFKSDARNWATANKVSHPYLEYDVVAGAQPPQRQPLDTGAAAGALQEAMNAADDLKAIMGIFDPSMGARSNETSGKAIIARERQGDVTNFHFQDNMSRAIRHAGRVIIDLIPKVYNSERIVRTLGEDGSPTLAKLKQPVPQMGPHGRPIMEPVLDPMGNPVMDPMSGAPIEQPKMRVFDLGIGKYDLTVTAGPSYGTQRQEAASQMIEMMRMNPTVAPLIGDLVAKNLDWPGADEIARRLKAMLPPQLQEGRLPPEVEQMIEEGKQTIAGQQRLMDQMQAYILKLESEDEAKAKKVQVDAFNAETKRLDAETKRMDVLADMGHSPTQVSFPYADQIVAEAKANSLNAKAEHEIANANLANARAMQVATPDPIVPQSIIHAHRPRRDF</sequence>
<keyword evidence="2" id="KW-1185">Reference proteome</keyword>
<gene>
    <name evidence="1" type="ORF">IOD40_06705</name>
</gene>
<proteinExistence type="predicted"/>